<evidence type="ECO:0000256" key="7">
    <source>
        <dbReference type="ARBA" id="ARBA00023128"/>
    </source>
</evidence>
<evidence type="ECO:0000256" key="3">
    <source>
        <dbReference type="ARBA" id="ARBA00022448"/>
    </source>
</evidence>
<dbReference type="AlphaFoldDB" id="A0AA36HG28"/>
<keyword evidence="4 9" id="KW-0812">Transmembrane</keyword>
<keyword evidence="6 9" id="KW-1133">Transmembrane helix</keyword>
<evidence type="ECO:0000256" key="1">
    <source>
        <dbReference type="ARBA" id="ARBA00004225"/>
    </source>
</evidence>
<keyword evidence="3" id="KW-0813">Transport</keyword>
<dbReference type="NCBIfam" id="TIGR00798">
    <property type="entry name" value="mtc"/>
    <property type="match status" value="1"/>
</dbReference>
<evidence type="ECO:0000256" key="8">
    <source>
        <dbReference type="ARBA" id="ARBA00023136"/>
    </source>
</evidence>
<name>A0AA36HG28_CYLNA</name>
<feature type="transmembrane region" description="Helical" evidence="9">
    <location>
        <begin position="232"/>
        <end position="253"/>
    </location>
</feature>
<accession>A0AA36HG28</accession>
<dbReference type="EMBL" id="CATQJL010000326">
    <property type="protein sequence ID" value="CAJ0609278.1"/>
    <property type="molecule type" value="Genomic_DNA"/>
</dbReference>
<keyword evidence="8 9" id="KW-0472">Membrane</keyword>
<evidence type="ECO:0000256" key="6">
    <source>
        <dbReference type="ARBA" id="ARBA00022989"/>
    </source>
</evidence>
<feature type="transmembrane region" description="Helical" evidence="9">
    <location>
        <begin position="265"/>
        <end position="289"/>
    </location>
</feature>
<organism evidence="10 11">
    <name type="scientific">Cylicocyclus nassatus</name>
    <name type="common">Nematode worm</name>
    <dbReference type="NCBI Taxonomy" id="53992"/>
    <lineage>
        <taxon>Eukaryota</taxon>
        <taxon>Metazoa</taxon>
        <taxon>Ecdysozoa</taxon>
        <taxon>Nematoda</taxon>
        <taxon>Chromadorea</taxon>
        <taxon>Rhabditida</taxon>
        <taxon>Rhabditina</taxon>
        <taxon>Rhabditomorpha</taxon>
        <taxon>Strongyloidea</taxon>
        <taxon>Strongylidae</taxon>
        <taxon>Cylicocyclus</taxon>
    </lineage>
</organism>
<protein>
    <recommendedName>
        <fullName evidence="9">Sidoreflexin</fullName>
    </recommendedName>
</protein>
<comment type="similarity">
    <text evidence="2 9">Belongs to the sideroflexin family.</text>
</comment>
<keyword evidence="7 9" id="KW-0496">Mitochondrion</keyword>
<evidence type="ECO:0000313" key="11">
    <source>
        <dbReference type="Proteomes" id="UP001176961"/>
    </source>
</evidence>
<sequence length="324" mass="35732">MSELVRSLVLKPDISKPRWDQSTFEGRSRHFFAITNPLNLFNTNAQLKRYKRIVDDYRKGETPENLTVNELWKAKHVVDSAFHPTTGEKMFIIGRMSAQVPMNMAITGGMLTFYKSPAAVIFWQWLNQSFNAVVNYTNRSGEGSDTNELVQSYFAATGGALVAALGLNSLVKTAPPLIGRLVPFFAVCVANAINIPMMRRGELRDGIDIVDADGNKLGQSKHVARSAITQVVISRIGMATPTFALIPVIVNALEKKPYFKLRPHLFGPLQTVLCGLILLVSTPVGCAFFPQMTPVQVSKLEPELQAKINALPNPPTTVYCNKGL</sequence>
<evidence type="ECO:0000256" key="9">
    <source>
        <dbReference type="RuleBase" id="RU362000"/>
    </source>
</evidence>
<evidence type="ECO:0000256" key="4">
    <source>
        <dbReference type="ARBA" id="ARBA00022692"/>
    </source>
</evidence>
<evidence type="ECO:0000313" key="10">
    <source>
        <dbReference type="EMBL" id="CAJ0609278.1"/>
    </source>
</evidence>
<dbReference type="GO" id="GO:0140300">
    <property type="term" value="P:serine import into mitochondrion"/>
    <property type="evidence" value="ECO:0007669"/>
    <property type="project" value="TreeGrafter"/>
</dbReference>
<feature type="transmembrane region" description="Helical" evidence="9">
    <location>
        <begin position="153"/>
        <end position="171"/>
    </location>
</feature>
<dbReference type="InterPro" id="IPR004686">
    <property type="entry name" value="Mtc"/>
</dbReference>
<comment type="caution">
    <text evidence="9">Lacks conserved residue(s) required for the propagation of feature annotation.</text>
</comment>
<gene>
    <name evidence="10" type="ORF">CYNAS_LOCUS21261</name>
</gene>
<reference evidence="10" key="1">
    <citation type="submission" date="2023-07" db="EMBL/GenBank/DDBJ databases">
        <authorList>
            <consortium name="CYATHOMIX"/>
        </authorList>
    </citation>
    <scope>NUCLEOTIDE SEQUENCE</scope>
    <source>
        <strain evidence="10">N/A</strain>
    </source>
</reference>
<evidence type="ECO:0000256" key="2">
    <source>
        <dbReference type="ARBA" id="ARBA00005974"/>
    </source>
</evidence>
<dbReference type="PANTHER" id="PTHR11153:SF8">
    <property type="entry name" value="SIDEROFLEXIN-1"/>
    <property type="match status" value="1"/>
</dbReference>
<comment type="caution">
    <text evidence="10">The sequence shown here is derived from an EMBL/GenBank/DDBJ whole genome shotgun (WGS) entry which is preliminary data.</text>
</comment>
<dbReference type="GO" id="GO:0005743">
    <property type="term" value="C:mitochondrial inner membrane"/>
    <property type="evidence" value="ECO:0007669"/>
    <property type="project" value="TreeGrafter"/>
</dbReference>
<dbReference type="PANTHER" id="PTHR11153">
    <property type="entry name" value="SIDEROFLEXIN"/>
    <property type="match status" value="1"/>
</dbReference>
<dbReference type="Proteomes" id="UP001176961">
    <property type="component" value="Unassembled WGS sequence"/>
</dbReference>
<proteinExistence type="inferred from homology"/>
<evidence type="ECO:0000256" key="5">
    <source>
        <dbReference type="ARBA" id="ARBA00022970"/>
    </source>
</evidence>
<dbReference type="GO" id="GO:0015075">
    <property type="term" value="F:monoatomic ion transmembrane transporter activity"/>
    <property type="evidence" value="ECO:0007669"/>
    <property type="project" value="InterPro"/>
</dbReference>
<dbReference type="Pfam" id="PF03820">
    <property type="entry name" value="SFXNs"/>
    <property type="match status" value="1"/>
</dbReference>
<keyword evidence="11" id="KW-1185">Reference proteome</keyword>
<keyword evidence="5" id="KW-0029">Amino-acid transport</keyword>
<comment type="subcellular location">
    <subcellularLocation>
        <location evidence="1 9">Mitochondrion membrane</location>
        <topology evidence="1 9">Multi-pass membrane protein</topology>
    </subcellularLocation>
</comment>